<protein>
    <recommendedName>
        <fullName evidence="1">Flagellar protein FlgJ N-terminal domain-containing protein</fullName>
    </recommendedName>
</protein>
<accession>A0A2W5ABZ3</accession>
<organism evidence="2 3">
    <name type="scientific">Sphingomonas sanxanigenens</name>
    <dbReference type="NCBI Taxonomy" id="397260"/>
    <lineage>
        <taxon>Bacteria</taxon>
        <taxon>Pseudomonadati</taxon>
        <taxon>Pseudomonadota</taxon>
        <taxon>Alphaproteobacteria</taxon>
        <taxon>Sphingomonadales</taxon>
        <taxon>Sphingomonadaceae</taxon>
        <taxon>Sphingomonas</taxon>
    </lineage>
</organism>
<dbReference type="AlphaFoldDB" id="A0A2W5ABZ3"/>
<reference evidence="2 3" key="1">
    <citation type="submission" date="2017-08" db="EMBL/GenBank/DDBJ databases">
        <title>Infants hospitalized years apart are colonized by the same room-sourced microbial strains.</title>
        <authorList>
            <person name="Brooks B."/>
            <person name="Olm M.R."/>
            <person name="Firek B.A."/>
            <person name="Baker R."/>
            <person name="Thomas B.C."/>
            <person name="Morowitz M.J."/>
            <person name="Banfield J.F."/>
        </authorList>
    </citation>
    <scope>NUCLEOTIDE SEQUENCE [LARGE SCALE GENOMIC DNA]</scope>
    <source>
        <strain evidence="2">S2_018_000_R2_101</strain>
    </source>
</reference>
<dbReference type="EMBL" id="QFNN01000002">
    <property type="protein sequence ID" value="PZO92130.1"/>
    <property type="molecule type" value="Genomic_DNA"/>
</dbReference>
<gene>
    <name evidence="2" type="ORF">DI623_00825</name>
</gene>
<feature type="domain" description="Flagellar protein FlgJ N-terminal" evidence="1">
    <location>
        <begin position="4"/>
        <end position="49"/>
    </location>
</feature>
<name>A0A2W5ABZ3_9SPHN</name>
<evidence type="ECO:0000313" key="2">
    <source>
        <dbReference type="EMBL" id="PZO92130.1"/>
    </source>
</evidence>
<dbReference type="Pfam" id="PF10135">
    <property type="entry name" value="Rod-binding"/>
    <property type="match status" value="1"/>
</dbReference>
<evidence type="ECO:0000313" key="3">
    <source>
        <dbReference type="Proteomes" id="UP000249066"/>
    </source>
</evidence>
<dbReference type="Proteomes" id="UP000249066">
    <property type="component" value="Unassembled WGS sequence"/>
</dbReference>
<sequence length="72" mass="7773">MMLKSMRQAKLADGMFDSDAGDQFRDMQDAKLSETMAVHTPIGIGKAMTEFLARNQPALQTPAATAPQGSDE</sequence>
<comment type="caution">
    <text evidence="2">The sequence shown here is derived from an EMBL/GenBank/DDBJ whole genome shotgun (WGS) entry which is preliminary data.</text>
</comment>
<proteinExistence type="predicted"/>
<dbReference type="InterPro" id="IPR019301">
    <property type="entry name" value="Flagellar_prot_FlgJ_N"/>
</dbReference>
<evidence type="ECO:0000259" key="1">
    <source>
        <dbReference type="Pfam" id="PF10135"/>
    </source>
</evidence>